<dbReference type="GeneID" id="55494851"/>
<gene>
    <name evidence="2" type="ORF">RUA4292_03710</name>
</gene>
<protein>
    <recommendedName>
        <fullName evidence="1">DUF6473 domain-containing protein</fullName>
    </recommendedName>
</protein>
<dbReference type="AlphaFoldDB" id="A0A0P1EH56"/>
<evidence type="ECO:0000259" key="1">
    <source>
        <dbReference type="Pfam" id="PF20078"/>
    </source>
</evidence>
<evidence type="ECO:0000313" key="3">
    <source>
        <dbReference type="Proteomes" id="UP000050783"/>
    </source>
</evidence>
<organism evidence="2 3">
    <name type="scientific">Ruegeria atlantica</name>
    <dbReference type="NCBI Taxonomy" id="81569"/>
    <lineage>
        <taxon>Bacteria</taxon>
        <taxon>Pseudomonadati</taxon>
        <taxon>Pseudomonadota</taxon>
        <taxon>Alphaproteobacteria</taxon>
        <taxon>Rhodobacterales</taxon>
        <taxon>Roseobacteraceae</taxon>
        <taxon>Ruegeria</taxon>
    </lineage>
</organism>
<dbReference type="Pfam" id="PF20078">
    <property type="entry name" value="DUF6473"/>
    <property type="match status" value="1"/>
</dbReference>
<proteinExistence type="predicted"/>
<name>A0A0P1EH56_9RHOB</name>
<reference evidence="2 3" key="1">
    <citation type="submission" date="2015-09" db="EMBL/GenBank/DDBJ databases">
        <authorList>
            <consortium name="Swine Surveillance"/>
        </authorList>
    </citation>
    <scope>NUCLEOTIDE SEQUENCE [LARGE SCALE GENOMIC DNA]</scope>
    <source>
        <strain evidence="2 3">CECT 4292</strain>
    </source>
</reference>
<evidence type="ECO:0000313" key="2">
    <source>
        <dbReference type="EMBL" id="CUH49514.1"/>
    </source>
</evidence>
<dbReference type="EMBL" id="CYPU01000070">
    <property type="protein sequence ID" value="CUH49514.1"/>
    <property type="molecule type" value="Genomic_DNA"/>
</dbReference>
<dbReference type="RefSeq" id="WP_233493495.1">
    <property type="nucleotide sequence ID" value="NZ_CYPU01000070.1"/>
</dbReference>
<dbReference type="Proteomes" id="UP000050783">
    <property type="component" value="Unassembled WGS sequence"/>
</dbReference>
<dbReference type="InterPro" id="IPR045524">
    <property type="entry name" value="DUF6473"/>
</dbReference>
<feature type="domain" description="DUF6473" evidence="1">
    <location>
        <begin position="1"/>
        <end position="271"/>
    </location>
</feature>
<dbReference type="STRING" id="81569.RUM4293_02106"/>
<sequence>MSYHQTGSGGPGHEVCQYEGSRFWFRGARRVLDQPYAACVGGDETFGRFVDRPFSAILEDGLERRVLNFGCLFSGVDALCDDRGLCNLLRGADICVMQAPGLLGQSNQFYRVHSRRNDRFLAPTKDLISLYPEIDFTEVHFVRHLMTCLQKVRDARIEVVLDELRRNWVRKIGDFLQALETPVILLRLQVLRGEQGAHHIDFADVGVTDQMIQVVGKSCTDIVDVKTHVCGQSDEIVDMLFGTLQQPMAEHMIGPAAHRAIAAALMGPIRNLH</sequence>
<accession>A0A0P1EH56</accession>